<dbReference type="PANTHER" id="PTHR12832:SF15">
    <property type="entry name" value="T-COMPLEX PROTEIN 11-LIKE PROTEIN 1"/>
    <property type="match status" value="1"/>
</dbReference>
<dbReference type="Pfam" id="PF05794">
    <property type="entry name" value="Tcp11"/>
    <property type="match status" value="1"/>
</dbReference>
<proteinExistence type="inferred from homology"/>
<name>A0ABS2Z4W7_POLSE</name>
<feature type="non-terminal residue" evidence="2">
    <location>
        <position position="1"/>
    </location>
</feature>
<dbReference type="PANTHER" id="PTHR12832">
    <property type="entry name" value="TESTIS-SPECIFIC PROTEIN PBS13 T-COMPLEX 11"/>
    <property type="match status" value="1"/>
</dbReference>
<reference evidence="2" key="1">
    <citation type="journal article" date="2021" name="Cell">
        <title>Tracing the genetic footprints of vertebrate landing in non-teleost ray-finned fishes.</title>
        <authorList>
            <person name="Bi X."/>
            <person name="Wang K."/>
            <person name="Yang L."/>
            <person name="Pan H."/>
            <person name="Jiang H."/>
            <person name="Wei Q."/>
            <person name="Fang M."/>
            <person name="Yu H."/>
            <person name="Zhu C."/>
            <person name="Cai Y."/>
            <person name="He Y."/>
            <person name="Gan X."/>
            <person name="Zeng H."/>
            <person name="Yu D."/>
            <person name="Zhu Y."/>
            <person name="Jiang H."/>
            <person name="Qiu Q."/>
            <person name="Yang H."/>
            <person name="Zhang Y.E."/>
            <person name="Wang W."/>
            <person name="Zhu M."/>
            <person name="He S."/>
            <person name="Zhang G."/>
        </authorList>
    </citation>
    <scope>NUCLEOTIDE SEQUENCE</scope>
    <source>
        <strain evidence="2">Bchr_001</strain>
    </source>
</reference>
<gene>
    <name evidence="2" type="primary">Tcp11l1_3</name>
    <name evidence="2" type="ORF">GTO92_0012922</name>
</gene>
<evidence type="ECO:0000313" key="3">
    <source>
        <dbReference type="Proteomes" id="UP001166052"/>
    </source>
</evidence>
<comment type="similarity">
    <text evidence="1">Belongs to the TCP11 family.</text>
</comment>
<comment type="caution">
    <text evidence="2">The sequence shown here is derived from an EMBL/GenBank/DDBJ whole genome shotgun (WGS) entry which is preliminary data.</text>
</comment>
<accession>A0ABS2Z4W7</accession>
<feature type="non-terminal residue" evidence="2">
    <location>
        <position position="292"/>
    </location>
</feature>
<dbReference type="Proteomes" id="UP001166052">
    <property type="component" value="Unassembled WGS sequence"/>
</dbReference>
<keyword evidence="3" id="KW-1185">Reference proteome</keyword>
<sequence length="292" mass="33174">MFLEYNSILFFILPEASSPRYVSVEELLETAKGVTNMALAHEIVLNGGFQLKQSEPVGSLEKRVREIVHKAFWDSLETQLSENPPTYDHAIKLLGEIKETLLSFLLPGHNRLRNQINEVLDLELIKQEAENGALDINKVAEFIIDIMGTLCAPARDEEVGRLRNITSVVPLFKEIFSVLDLMKIDMANFAISSIRPHLMQQSIEYERMKFQEFIEKQPNALDFTQKWIEEALNELISSKVETTSSPSGAENVLPAVSSSAVLNWAYLKLLKWDHMKTPFPEVSYFCSFLPAI</sequence>
<organism evidence="2 3">
    <name type="scientific">Polypterus senegalus</name>
    <name type="common">Senegal bichir</name>
    <dbReference type="NCBI Taxonomy" id="55291"/>
    <lineage>
        <taxon>Eukaryota</taxon>
        <taxon>Metazoa</taxon>
        <taxon>Chordata</taxon>
        <taxon>Craniata</taxon>
        <taxon>Vertebrata</taxon>
        <taxon>Euteleostomi</taxon>
        <taxon>Actinopterygii</taxon>
        <taxon>Polypteriformes</taxon>
        <taxon>Polypteridae</taxon>
        <taxon>Polypterus</taxon>
    </lineage>
</organism>
<evidence type="ECO:0000256" key="1">
    <source>
        <dbReference type="ARBA" id="ARBA00010954"/>
    </source>
</evidence>
<dbReference type="EMBL" id="JAAWVN010024885">
    <property type="protein sequence ID" value="MBN3294099.1"/>
    <property type="molecule type" value="Genomic_DNA"/>
</dbReference>
<protein>
    <submittedName>
        <fullName evidence="2">T11L1 protein</fullName>
    </submittedName>
</protein>
<evidence type="ECO:0000313" key="2">
    <source>
        <dbReference type="EMBL" id="MBN3294099.1"/>
    </source>
</evidence>
<dbReference type="InterPro" id="IPR008862">
    <property type="entry name" value="Tcp11"/>
</dbReference>